<organism evidence="1 2">
    <name type="scientific">Talaromyces stipitatus (strain ATCC 10500 / CBS 375.48 / QM 6759 / NRRL 1006)</name>
    <name type="common">Penicillium stipitatum</name>
    <dbReference type="NCBI Taxonomy" id="441959"/>
    <lineage>
        <taxon>Eukaryota</taxon>
        <taxon>Fungi</taxon>
        <taxon>Dikarya</taxon>
        <taxon>Ascomycota</taxon>
        <taxon>Pezizomycotina</taxon>
        <taxon>Eurotiomycetes</taxon>
        <taxon>Eurotiomycetidae</taxon>
        <taxon>Eurotiales</taxon>
        <taxon>Trichocomaceae</taxon>
        <taxon>Talaromyces</taxon>
        <taxon>Talaromyces sect. Talaromyces</taxon>
    </lineage>
</organism>
<sequence length="128" mass="14241">MAEYKAFELDIHMAVITAMKEDPHSIAIQKAIPAVNDRLRYLFTSPLLIRGLNATINDFIGSTFTCQFVPRGQIVPPPITGAAFGPTAPIQLPVMVLEKTSQALQYRMLRNTTTIPELWKEWTVGLNG</sequence>
<proteinExistence type="predicted"/>
<dbReference type="InParanoid" id="B8M0G0"/>
<dbReference type="GeneID" id="8106094"/>
<keyword evidence="2" id="KW-1185">Reference proteome</keyword>
<evidence type="ECO:0000313" key="1">
    <source>
        <dbReference type="EMBL" id="EED21257.1"/>
    </source>
</evidence>
<dbReference type="VEuPathDB" id="FungiDB:TSTA_084880"/>
<dbReference type="PhylomeDB" id="B8M0G0"/>
<name>B8M0G0_TALSN</name>
<accession>B8M0G0</accession>
<protein>
    <submittedName>
        <fullName evidence="1">Uncharacterized protein</fullName>
    </submittedName>
</protein>
<dbReference type="AlphaFoldDB" id="B8M0G0"/>
<dbReference type="OMA" id="HTIAIQK"/>
<dbReference type="EMBL" id="EQ962653">
    <property type="protein sequence ID" value="EED21257.1"/>
    <property type="molecule type" value="Genomic_DNA"/>
</dbReference>
<reference evidence="2" key="1">
    <citation type="journal article" date="2015" name="Genome Announc.">
        <title>Genome sequence of the AIDS-associated pathogen Penicillium marneffei (ATCC18224) and its near taxonomic relative Talaromyces stipitatus (ATCC10500).</title>
        <authorList>
            <person name="Nierman W.C."/>
            <person name="Fedorova-Abrams N.D."/>
            <person name="Andrianopoulos A."/>
        </authorList>
    </citation>
    <scope>NUCLEOTIDE SEQUENCE [LARGE SCALE GENOMIC DNA]</scope>
    <source>
        <strain evidence="2">ATCC 10500 / CBS 375.48 / QM 6759 / NRRL 1006</strain>
    </source>
</reference>
<dbReference type="RefSeq" id="XP_002478220.1">
    <property type="nucleotide sequence ID" value="XM_002478175.1"/>
</dbReference>
<dbReference type="STRING" id="441959.B8M0G0"/>
<dbReference type="OrthoDB" id="5481415at2759"/>
<dbReference type="Proteomes" id="UP000001745">
    <property type="component" value="Unassembled WGS sequence"/>
</dbReference>
<evidence type="ECO:0000313" key="2">
    <source>
        <dbReference type="Proteomes" id="UP000001745"/>
    </source>
</evidence>
<dbReference type="HOGENOM" id="CLU_1961055_0_0_1"/>
<gene>
    <name evidence="1" type="ORF">TSTA_084880</name>
</gene>